<feature type="non-terminal residue" evidence="1">
    <location>
        <position position="163"/>
    </location>
</feature>
<proteinExistence type="predicted"/>
<protein>
    <submittedName>
        <fullName evidence="1">5048_t:CDS:1</fullName>
    </submittedName>
</protein>
<reference evidence="1" key="1">
    <citation type="submission" date="2021-06" db="EMBL/GenBank/DDBJ databases">
        <authorList>
            <person name="Kallberg Y."/>
            <person name="Tangrot J."/>
            <person name="Rosling A."/>
        </authorList>
    </citation>
    <scope>NUCLEOTIDE SEQUENCE</scope>
    <source>
        <strain evidence="1">FL966</strain>
    </source>
</reference>
<dbReference type="AlphaFoldDB" id="A0A9N9IHU1"/>
<accession>A0A9N9IHU1</accession>
<evidence type="ECO:0000313" key="2">
    <source>
        <dbReference type="Proteomes" id="UP000789759"/>
    </source>
</evidence>
<name>A0A9N9IHU1_9GLOM</name>
<keyword evidence="2" id="KW-1185">Reference proteome</keyword>
<dbReference type="Proteomes" id="UP000789759">
    <property type="component" value="Unassembled WGS sequence"/>
</dbReference>
<evidence type="ECO:0000313" key="1">
    <source>
        <dbReference type="EMBL" id="CAG8737683.1"/>
    </source>
</evidence>
<sequence length="163" mass="18131">MCSRGPYDSDMLKIWQNTIPSQKTTPQDDINPILEKDINLMLAPINLCHNNHENAYLNITITENPDPLESAGGTVLTGIAAVNICGSTIYFAYGFSFDESLNTHSNLSEETSNNSTLFARINILFASDFMQLPLVLDKALYMPEKITYSPPVENEPSKGTKRK</sequence>
<comment type="caution">
    <text evidence="1">The sequence shown here is derived from an EMBL/GenBank/DDBJ whole genome shotgun (WGS) entry which is preliminary data.</text>
</comment>
<dbReference type="EMBL" id="CAJVQA010015519">
    <property type="protein sequence ID" value="CAG8737683.1"/>
    <property type="molecule type" value="Genomic_DNA"/>
</dbReference>
<organism evidence="1 2">
    <name type="scientific">Cetraspora pellucida</name>
    <dbReference type="NCBI Taxonomy" id="1433469"/>
    <lineage>
        <taxon>Eukaryota</taxon>
        <taxon>Fungi</taxon>
        <taxon>Fungi incertae sedis</taxon>
        <taxon>Mucoromycota</taxon>
        <taxon>Glomeromycotina</taxon>
        <taxon>Glomeromycetes</taxon>
        <taxon>Diversisporales</taxon>
        <taxon>Gigasporaceae</taxon>
        <taxon>Cetraspora</taxon>
    </lineage>
</organism>
<gene>
    <name evidence="1" type="ORF">CPELLU_LOCUS13903</name>
</gene>